<accession>A0A1M6E0Y3</accession>
<gene>
    <name evidence="2" type="ORF">SAMN02745229_03640</name>
</gene>
<dbReference type="CDD" id="cd04301">
    <property type="entry name" value="NAT_SF"/>
    <property type="match status" value="1"/>
</dbReference>
<proteinExistence type="predicted"/>
<dbReference type="Pfam" id="PF00583">
    <property type="entry name" value="Acetyltransf_1"/>
    <property type="match status" value="1"/>
</dbReference>
<sequence length="278" mass="32323">MKVRDVEHLVTVTSEIEKYVAFARQINADKDYSQPLLDSDLIEEKLERAVHNADDRVLAVFDKEKIIGLFVLLVIDDEKYVEETMGLSRSQGAYIELFAYLSQYFNGYQIDFSFNPCNEILRNILKTKNALFREEQQKMVLKQILEIDDISGIELIDDKYIRGYLAIHDTSNYWNGERVLEEPDRFYVLVATEENNVVGYLDLTKNYEENEPYDVFVKDEYRRKGYGKKLLAKAIELNNPKGMSLMVDVDNVPAIRLYTSIGFDKVEGQNCVYATWNV</sequence>
<dbReference type="Proteomes" id="UP000184278">
    <property type="component" value="Unassembled WGS sequence"/>
</dbReference>
<dbReference type="PANTHER" id="PTHR43617">
    <property type="entry name" value="L-AMINO ACID N-ACETYLTRANSFERASE"/>
    <property type="match status" value="1"/>
</dbReference>
<name>A0A1M6E0Y3_BUTFI</name>
<dbReference type="InterPro" id="IPR050276">
    <property type="entry name" value="MshD_Acetyltransferase"/>
</dbReference>
<dbReference type="Gene3D" id="3.40.630.30">
    <property type="match status" value="1"/>
</dbReference>
<dbReference type="GO" id="GO:0016747">
    <property type="term" value="F:acyltransferase activity, transferring groups other than amino-acyl groups"/>
    <property type="evidence" value="ECO:0007669"/>
    <property type="project" value="InterPro"/>
</dbReference>
<dbReference type="SUPFAM" id="SSF55729">
    <property type="entry name" value="Acyl-CoA N-acyltransferases (Nat)"/>
    <property type="match status" value="1"/>
</dbReference>
<protein>
    <submittedName>
        <fullName evidence="2">Ribosomal protein S18 acetylase RimI</fullName>
    </submittedName>
</protein>
<feature type="domain" description="N-acetyltransferase" evidence="1">
    <location>
        <begin position="139"/>
        <end position="278"/>
    </location>
</feature>
<dbReference type="EMBL" id="FQXK01000040">
    <property type="protein sequence ID" value="SHI79055.1"/>
    <property type="molecule type" value="Genomic_DNA"/>
</dbReference>
<evidence type="ECO:0000313" key="3">
    <source>
        <dbReference type="Proteomes" id="UP000184278"/>
    </source>
</evidence>
<dbReference type="GeneID" id="89509917"/>
<dbReference type="AlphaFoldDB" id="A0A1M6E0Y3"/>
<dbReference type="InterPro" id="IPR016181">
    <property type="entry name" value="Acyl_CoA_acyltransferase"/>
</dbReference>
<dbReference type="OrthoDB" id="95438at2"/>
<evidence type="ECO:0000259" key="1">
    <source>
        <dbReference type="PROSITE" id="PS51186"/>
    </source>
</evidence>
<evidence type="ECO:0000313" key="2">
    <source>
        <dbReference type="EMBL" id="SHI79055.1"/>
    </source>
</evidence>
<dbReference type="InterPro" id="IPR000182">
    <property type="entry name" value="GNAT_dom"/>
</dbReference>
<keyword evidence="2" id="KW-0687">Ribonucleoprotein</keyword>
<dbReference type="STRING" id="1121131.SAMN02745229_03640"/>
<dbReference type="PROSITE" id="PS51186">
    <property type="entry name" value="GNAT"/>
    <property type="match status" value="1"/>
</dbReference>
<dbReference type="GO" id="GO:0005840">
    <property type="term" value="C:ribosome"/>
    <property type="evidence" value="ECO:0007669"/>
    <property type="project" value="UniProtKB-KW"/>
</dbReference>
<keyword evidence="2" id="KW-0689">Ribosomal protein</keyword>
<organism evidence="2 3">
    <name type="scientific">Butyrivibrio fibrisolvens DSM 3071</name>
    <dbReference type="NCBI Taxonomy" id="1121131"/>
    <lineage>
        <taxon>Bacteria</taxon>
        <taxon>Bacillati</taxon>
        <taxon>Bacillota</taxon>
        <taxon>Clostridia</taxon>
        <taxon>Lachnospirales</taxon>
        <taxon>Lachnospiraceae</taxon>
        <taxon>Butyrivibrio</taxon>
    </lineage>
</organism>
<dbReference type="RefSeq" id="WP_073389876.1">
    <property type="nucleotide sequence ID" value="NZ_FQXK01000040.1"/>
</dbReference>
<reference evidence="3" key="1">
    <citation type="submission" date="2016-11" db="EMBL/GenBank/DDBJ databases">
        <authorList>
            <person name="Varghese N."/>
            <person name="Submissions S."/>
        </authorList>
    </citation>
    <scope>NUCLEOTIDE SEQUENCE [LARGE SCALE GENOMIC DNA]</scope>
    <source>
        <strain evidence="3">DSM 3071</strain>
    </source>
</reference>
<keyword evidence="3" id="KW-1185">Reference proteome</keyword>